<keyword evidence="2" id="KW-0472">Membrane</keyword>
<dbReference type="EMBL" id="JAAAIM010000534">
    <property type="protein sequence ID" value="KAG0286903.1"/>
    <property type="molecule type" value="Genomic_DNA"/>
</dbReference>
<feature type="region of interest" description="Disordered" evidence="1">
    <location>
        <begin position="302"/>
        <end position="394"/>
    </location>
</feature>
<feature type="compositionally biased region" description="Low complexity" evidence="1">
    <location>
        <begin position="363"/>
        <end position="381"/>
    </location>
</feature>
<proteinExistence type="predicted"/>
<accession>A0ABQ7JXU0</accession>
<sequence>MALAGFNTFLRVIIGLIAGAIFGIDQYFLYLYRNNDTLVYHWRFYSQIAISGLFFLLVVISEIVYRISRYNDRSNYVDGGWGGEPLKTKRSCLSQFWTIFRFVCAMILVAGTGGWVIPAWWDKQRLMFNIPVGRNTPEAAAYRTGPKSHDWVNPNNIFDCPSWRDGDLVTNLCKFDQQVLYTSAGVAAFAFFEAILTVIIQSRRRRVNYINQPYVMDSYAPGTGPNAYNTLTAGHVVPMDNLNTNKAVTKEEEGEPKSIFRSLKEHIRRDEVYDVESNNNYGSSGYNPNSTYAVEARHVGHEYTDRSLPPLPARPTNETEEERCRREEEEEEVRSDSAMIPKSLPMIAGPVPTGTNPFLNEDQLQQQQLAYAQAAGGSSQSPYHAADVKRADGY</sequence>
<dbReference type="Proteomes" id="UP001194696">
    <property type="component" value="Unassembled WGS sequence"/>
</dbReference>
<evidence type="ECO:0000313" key="3">
    <source>
        <dbReference type="EMBL" id="KAG0286903.1"/>
    </source>
</evidence>
<name>A0ABQ7JXU0_9FUNG</name>
<evidence type="ECO:0000256" key="2">
    <source>
        <dbReference type="SAM" id="Phobius"/>
    </source>
</evidence>
<keyword evidence="2" id="KW-0812">Transmembrane</keyword>
<feature type="transmembrane region" description="Helical" evidence="2">
    <location>
        <begin position="179"/>
        <end position="200"/>
    </location>
</feature>
<keyword evidence="4" id="KW-1185">Reference proteome</keyword>
<organism evidence="3 4">
    <name type="scientific">Linnemannia gamsii</name>
    <dbReference type="NCBI Taxonomy" id="64522"/>
    <lineage>
        <taxon>Eukaryota</taxon>
        <taxon>Fungi</taxon>
        <taxon>Fungi incertae sedis</taxon>
        <taxon>Mucoromycota</taxon>
        <taxon>Mortierellomycotina</taxon>
        <taxon>Mortierellomycetes</taxon>
        <taxon>Mortierellales</taxon>
        <taxon>Mortierellaceae</taxon>
        <taxon>Linnemannia</taxon>
    </lineage>
</organism>
<feature type="transmembrane region" description="Helical" evidence="2">
    <location>
        <begin position="12"/>
        <end position="32"/>
    </location>
</feature>
<gene>
    <name evidence="3" type="ORF">BGZ96_009084</name>
</gene>
<evidence type="ECO:0000256" key="1">
    <source>
        <dbReference type="SAM" id="MobiDB-lite"/>
    </source>
</evidence>
<protein>
    <submittedName>
        <fullName evidence="3">Uncharacterized protein</fullName>
    </submittedName>
</protein>
<reference evidence="3 4" key="1">
    <citation type="journal article" date="2020" name="Fungal Divers.">
        <title>Resolving the Mortierellaceae phylogeny through synthesis of multi-gene phylogenetics and phylogenomics.</title>
        <authorList>
            <person name="Vandepol N."/>
            <person name="Liber J."/>
            <person name="Desiro A."/>
            <person name="Na H."/>
            <person name="Kennedy M."/>
            <person name="Barry K."/>
            <person name="Grigoriev I.V."/>
            <person name="Miller A.N."/>
            <person name="O'Donnell K."/>
            <person name="Stajich J.E."/>
            <person name="Bonito G."/>
        </authorList>
    </citation>
    <scope>NUCLEOTIDE SEQUENCE [LARGE SCALE GENOMIC DNA]</scope>
    <source>
        <strain evidence="3 4">AD045</strain>
    </source>
</reference>
<evidence type="ECO:0000313" key="4">
    <source>
        <dbReference type="Proteomes" id="UP001194696"/>
    </source>
</evidence>
<keyword evidence="2" id="KW-1133">Transmembrane helix</keyword>
<comment type="caution">
    <text evidence="3">The sequence shown here is derived from an EMBL/GenBank/DDBJ whole genome shotgun (WGS) entry which is preliminary data.</text>
</comment>
<feature type="transmembrane region" description="Helical" evidence="2">
    <location>
        <begin position="44"/>
        <end position="65"/>
    </location>
</feature>
<feature type="transmembrane region" description="Helical" evidence="2">
    <location>
        <begin position="99"/>
        <end position="121"/>
    </location>
</feature>